<dbReference type="EMBL" id="JAPXGP010000002">
    <property type="protein sequence ID" value="MCZ6161259.1"/>
    <property type="molecule type" value="Genomic_DNA"/>
</dbReference>
<evidence type="ECO:0000313" key="2">
    <source>
        <dbReference type="Proteomes" id="UP001075461"/>
    </source>
</evidence>
<dbReference type="Proteomes" id="UP001075461">
    <property type="component" value="Unassembled WGS sequence"/>
</dbReference>
<accession>A0A9Q4PUV0</accession>
<name>A0A9Q4PUV0_9BACT</name>
<dbReference type="RefSeq" id="WP_269479718.1">
    <property type="nucleotide sequence ID" value="NZ_JAPXGH010000002.1"/>
</dbReference>
<protein>
    <submittedName>
        <fullName evidence="1">Uncharacterized protein</fullName>
    </submittedName>
</protein>
<comment type="caution">
    <text evidence="1">The sequence shown here is derived from an EMBL/GenBank/DDBJ whole genome shotgun (WGS) entry which is preliminary data.</text>
</comment>
<reference evidence="1" key="1">
    <citation type="submission" date="2022-12" db="EMBL/GenBank/DDBJ databases">
        <title>Species Delineation and Comparative Genomics within the Campylobacter ureolyticus Complex.</title>
        <authorList>
            <person name="Maki J."/>
            <person name="Howard M."/>
            <person name="Connelly S."/>
            <person name="Hardy D.J."/>
            <person name="Cameron A."/>
        </authorList>
    </citation>
    <scope>NUCLEOTIDE SEQUENCE</scope>
    <source>
        <strain evidence="1">URMC_786</strain>
    </source>
</reference>
<evidence type="ECO:0000313" key="1">
    <source>
        <dbReference type="EMBL" id="MCZ6161259.1"/>
    </source>
</evidence>
<dbReference type="AlphaFoldDB" id="A0A9Q4PUV0"/>
<gene>
    <name evidence="1" type="ORF">O6B92_02680</name>
</gene>
<organism evidence="1 2">
    <name type="scientific">Campylobacter ureolyticus</name>
    <dbReference type="NCBI Taxonomy" id="827"/>
    <lineage>
        <taxon>Bacteria</taxon>
        <taxon>Pseudomonadati</taxon>
        <taxon>Campylobacterota</taxon>
        <taxon>Epsilonproteobacteria</taxon>
        <taxon>Campylobacterales</taxon>
        <taxon>Campylobacteraceae</taxon>
        <taxon>Campylobacter</taxon>
    </lineage>
</organism>
<sequence length="55" mass="6325">MPLNLGGNTTVVNLICNDNTFYYKYIVYDSYDANFGELDGYEKDAVKKFSMNNIK</sequence>
<proteinExistence type="predicted"/>